<keyword evidence="1" id="KW-0472">Membrane</keyword>
<evidence type="ECO:0000256" key="1">
    <source>
        <dbReference type="SAM" id="Phobius"/>
    </source>
</evidence>
<keyword evidence="1" id="KW-1133">Transmembrane helix</keyword>
<proteinExistence type="predicted"/>
<organism evidence="2 3">
    <name type="scientific">Heterodera trifolii</name>
    <dbReference type="NCBI Taxonomy" id="157864"/>
    <lineage>
        <taxon>Eukaryota</taxon>
        <taxon>Metazoa</taxon>
        <taxon>Ecdysozoa</taxon>
        <taxon>Nematoda</taxon>
        <taxon>Chromadorea</taxon>
        <taxon>Rhabditida</taxon>
        <taxon>Tylenchina</taxon>
        <taxon>Tylenchomorpha</taxon>
        <taxon>Tylenchoidea</taxon>
        <taxon>Heteroderidae</taxon>
        <taxon>Heteroderinae</taxon>
        <taxon>Heterodera</taxon>
    </lineage>
</organism>
<dbReference type="AlphaFoldDB" id="A0ABD2LUR1"/>
<keyword evidence="3" id="KW-1185">Reference proteome</keyword>
<sequence>MFFNFKSPSPSVLRTPSVISTDFTTTPARLSKEKIDEIIDSPFETNYTYSDSIAYKPHFGSNDYVHPRLCRRYPRHWSSFSSRSSVRSWPNFFGSQNCNKCRCKWLFCSLFLLLLLFYFFNGSQCHRRSKELESFEQIDGKSKSDGQSKPADSFALSSPVSVPSNCSCLCLSSLVSVSSHFVSHRHLLSKDPKEDEFAKTENPVANGRLEINGTQRTNGNGEKDILQLQLQQLAVIDAVAFRERFVLQFVVVDYFLFNGFRFWNFSMSFSFFHL</sequence>
<feature type="transmembrane region" description="Helical" evidence="1">
    <location>
        <begin position="104"/>
        <end position="120"/>
    </location>
</feature>
<evidence type="ECO:0000313" key="3">
    <source>
        <dbReference type="Proteomes" id="UP001620626"/>
    </source>
</evidence>
<comment type="caution">
    <text evidence="2">The sequence shown here is derived from an EMBL/GenBank/DDBJ whole genome shotgun (WGS) entry which is preliminary data.</text>
</comment>
<protein>
    <submittedName>
        <fullName evidence="2">Uncharacterized protein</fullName>
    </submittedName>
</protein>
<evidence type="ECO:0000313" key="2">
    <source>
        <dbReference type="EMBL" id="KAL3118988.1"/>
    </source>
</evidence>
<name>A0ABD2LUR1_9BILA</name>
<dbReference type="Proteomes" id="UP001620626">
    <property type="component" value="Unassembled WGS sequence"/>
</dbReference>
<gene>
    <name evidence="2" type="ORF">niasHT_003771</name>
</gene>
<reference evidence="2 3" key="1">
    <citation type="submission" date="2024-10" db="EMBL/GenBank/DDBJ databases">
        <authorList>
            <person name="Kim D."/>
        </authorList>
    </citation>
    <scope>NUCLEOTIDE SEQUENCE [LARGE SCALE GENOMIC DNA]</scope>
    <source>
        <strain evidence="2">BH-2024</strain>
    </source>
</reference>
<accession>A0ABD2LUR1</accession>
<dbReference type="EMBL" id="JBICBT010000258">
    <property type="protein sequence ID" value="KAL3118988.1"/>
    <property type="molecule type" value="Genomic_DNA"/>
</dbReference>
<keyword evidence="1" id="KW-0812">Transmembrane</keyword>